<dbReference type="AlphaFoldDB" id="A0A381YX70"/>
<gene>
    <name evidence="1" type="ORF">METZ01_LOCUS134394</name>
</gene>
<sequence length="88" mass="10163">MITGLIIIMTDQQDIRELLENLGSKVSTLAEENRVCKNRDDAGRMLISLLGAYISKDDWINLYQSTDDPYIKKLMIEWGSHLFPKDFL</sequence>
<reference evidence="1" key="1">
    <citation type="submission" date="2018-05" db="EMBL/GenBank/DDBJ databases">
        <authorList>
            <person name="Lanie J.A."/>
            <person name="Ng W.-L."/>
            <person name="Kazmierczak K.M."/>
            <person name="Andrzejewski T.M."/>
            <person name="Davidsen T.M."/>
            <person name="Wayne K.J."/>
            <person name="Tettelin H."/>
            <person name="Glass J.I."/>
            <person name="Rusch D."/>
            <person name="Podicherti R."/>
            <person name="Tsui H.-C.T."/>
            <person name="Winkler M.E."/>
        </authorList>
    </citation>
    <scope>NUCLEOTIDE SEQUENCE</scope>
</reference>
<protein>
    <submittedName>
        <fullName evidence="1">Uncharacterized protein</fullName>
    </submittedName>
</protein>
<name>A0A381YX70_9ZZZZ</name>
<dbReference type="EMBL" id="UINC01019275">
    <property type="protein sequence ID" value="SVA81540.1"/>
    <property type="molecule type" value="Genomic_DNA"/>
</dbReference>
<accession>A0A381YX70</accession>
<organism evidence="1">
    <name type="scientific">marine metagenome</name>
    <dbReference type="NCBI Taxonomy" id="408172"/>
    <lineage>
        <taxon>unclassified sequences</taxon>
        <taxon>metagenomes</taxon>
        <taxon>ecological metagenomes</taxon>
    </lineage>
</organism>
<evidence type="ECO:0000313" key="1">
    <source>
        <dbReference type="EMBL" id="SVA81540.1"/>
    </source>
</evidence>
<proteinExistence type="predicted"/>